<dbReference type="InterPro" id="IPR001647">
    <property type="entry name" value="HTH_TetR"/>
</dbReference>
<organism evidence="7 8">
    <name type="scientific">Microbacterium endophyticum</name>
    <dbReference type="NCBI Taxonomy" id="1526412"/>
    <lineage>
        <taxon>Bacteria</taxon>
        <taxon>Bacillati</taxon>
        <taxon>Actinomycetota</taxon>
        <taxon>Actinomycetes</taxon>
        <taxon>Micrococcales</taxon>
        <taxon>Microbacteriaceae</taxon>
        <taxon>Microbacterium</taxon>
    </lineage>
</organism>
<dbReference type="Pfam" id="PF13977">
    <property type="entry name" value="TetR_C_6"/>
    <property type="match status" value="1"/>
</dbReference>
<keyword evidence="8" id="KW-1185">Reference proteome</keyword>
<dbReference type="EMBL" id="JACHWQ010000003">
    <property type="protein sequence ID" value="MBB2975853.1"/>
    <property type="molecule type" value="Genomic_DNA"/>
</dbReference>
<accession>A0A7W4V2V8</accession>
<keyword evidence="3 5" id="KW-0238">DNA-binding</keyword>
<evidence type="ECO:0000256" key="5">
    <source>
        <dbReference type="PROSITE-ProRule" id="PRU00335"/>
    </source>
</evidence>
<protein>
    <submittedName>
        <fullName evidence="7">AcrR family transcriptional regulator</fullName>
    </submittedName>
</protein>
<keyword evidence="1" id="KW-0678">Repressor</keyword>
<comment type="caution">
    <text evidence="7">The sequence shown here is derived from an EMBL/GenBank/DDBJ whole genome shotgun (WGS) entry which is preliminary data.</text>
</comment>
<evidence type="ECO:0000259" key="6">
    <source>
        <dbReference type="PROSITE" id="PS50977"/>
    </source>
</evidence>
<keyword evidence="2" id="KW-0805">Transcription regulation</keyword>
<dbReference type="Proteomes" id="UP000529310">
    <property type="component" value="Unassembled WGS sequence"/>
</dbReference>
<gene>
    <name evidence="7" type="ORF">FHX49_001420</name>
</gene>
<evidence type="ECO:0000313" key="7">
    <source>
        <dbReference type="EMBL" id="MBB2975853.1"/>
    </source>
</evidence>
<feature type="DNA-binding region" description="H-T-H motif" evidence="5">
    <location>
        <begin position="44"/>
        <end position="63"/>
    </location>
</feature>
<dbReference type="RefSeq" id="WP_165141188.1">
    <property type="nucleotide sequence ID" value="NZ_CP049255.1"/>
</dbReference>
<evidence type="ECO:0000256" key="1">
    <source>
        <dbReference type="ARBA" id="ARBA00022491"/>
    </source>
</evidence>
<dbReference type="PROSITE" id="PS50977">
    <property type="entry name" value="HTH_TETR_2"/>
    <property type="match status" value="1"/>
</dbReference>
<sequence>MTDTTDAAPARKLRGEYAKTEAKREAILDAALEVFAESGYRAGSLREVAQRVGMSEAGLLHHFKSKSALLLAVLDRRDERSLELVNFDAPDGVIGLRGLVALAAYNASVPGVVELYCVLSAEATSPRHPAHEYFINRYEYTRGQVMLAFERLQKEGRLGAGVDPARAAVATLAMMDGLQVQWLLDRNIVDMAEALKEFFRGFVSGFDMESLEIALDAHAAGA</sequence>
<dbReference type="PANTHER" id="PTHR47506:SF6">
    <property type="entry name" value="HTH-TYPE TRANSCRIPTIONAL REPRESSOR NEMR"/>
    <property type="match status" value="1"/>
</dbReference>
<dbReference type="PRINTS" id="PR00455">
    <property type="entry name" value="HTHTETR"/>
</dbReference>
<evidence type="ECO:0000256" key="4">
    <source>
        <dbReference type="ARBA" id="ARBA00023163"/>
    </source>
</evidence>
<proteinExistence type="predicted"/>
<keyword evidence="4" id="KW-0804">Transcription</keyword>
<dbReference type="PANTHER" id="PTHR47506">
    <property type="entry name" value="TRANSCRIPTIONAL REGULATORY PROTEIN"/>
    <property type="match status" value="1"/>
</dbReference>
<dbReference type="Pfam" id="PF00440">
    <property type="entry name" value="TetR_N"/>
    <property type="match status" value="1"/>
</dbReference>
<evidence type="ECO:0000256" key="3">
    <source>
        <dbReference type="ARBA" id="ARBA00023125"/>
    </source>
</evidence>
<dbReference type="InterPro" id="IPR036271">
    <property type="entry name" value="Tet_transcr_reg_TetR-rel_C_sf"/>
</dbReference>
<dbReference type="InterPro" id="IPR009057">
    <property type="entry name" value="Homeodomain-like_sf"/>
</dbReference>
<name>A0A7W4V2V8_9MICO</name>
<evidence type="ECO:0000256" key="2">
    <source>
        <dbReference type="ARBA" id="ARBA00023015"/>
    </source>
</evidence>
<dbReference type="AlphaFoldDB" id="A0A7W4V2V8"/>
<reference evidence="7 8" key="1">
    <citation type="submission" date="2020-08" db="EMBL/GenBank/DDBJ databases">
        <title>Sequencing the genomes of 1000 actinobacteria strains.</title>
        <authorList>
            <person name="Klenk H.-P."/>
        </authorList>
    </citation>
    <scope>NUCLEOTIDE SEQUENCE [LARGE SCALE GENOMIC DNA]</scope>
    <source>
        <strain evidence="7 8">DSM 27099</strain>
    </source>
</reference>
<dbReference type="InterPro" id="IPR039538">
    <property type="entry name" value="BetI_C"/>
</dbReference>
<dbReference type="Gene3D" id="1.10.357.10">
    <property type="entry name" value="Tetracycline Repressor, domain 2"/>
    <property type="match status" value="1"/>
</dbReference>
<evidence type="ECO:0000313" key="8">
    <source>
        <dbReference type="Proteomes" id="UP000529310"/>
    </source>
</evidence>
<dbReference type="GO" id="GO:0003677">
    <property type="term" value="F:DNA binding"/>
    <property type="evidence" value="ECO:0007669"/>
    <property type="project" value="UniProtKB-UniRule"/>
</dbReference>
<dbReference type="SUPFAM" id="SSF46689">
    <property type="entry name" value="Homeodomain-like"/>
    <property type="match status" value="1"/>
</dbReference>
<feature type="domain" description="HTH tetR-type" evidence="6">
    <location>
        <begin position="21"/>
        <end position="81"/>
    </location>
</feature>
<dbReference type="SUPFAM" id="SSF48498">
    <property type="entry name" value="Tetracyclin repressor-like, C-terminal domain"/>
    <property type="match status" value="1"/>
</dbReference>